<sequence length="111" mass="12865">MAGIEREWRAILVARHVCMIYLSQDQRWRQGGWHMRSYKTLAQGHSSRVPTVKLFLMLSKLLHCLYDRSVWEWSLLEPRVRGPQKEVGRASETQVAAHRKPDCPTGGHGDQ</sequence>
<proteinExistence type="predicted"/>
<gene>
    <name evidence="2" type="ORF">RCOM_1160840</name>
</gene>
<accession>B9S3H9</accession>
<evidence type="ECO:0000256" key="1">
    <source>
        <dbReference type="SAM" id="MobiDB-lite"/>
    </source>
</evidence>
<dbReference type="Proteomes" id="UP000008311">
    <property type="component" value="Unassembled WGS sequence"/>
</dbReference>
<keyword evidence="3" id="KW-1185">Reference proteome</keyword>
<organism evidence="2 3">
    <name type="scientific">Ricinus communis</name>
    <name type="common">Castor bean</name>
    <dbReference type="NCBI Taxonomy" id="3988"/>
    <lineage>
        <taxon>Eukaryota</taxon>
        <taxon>Viridiplantae</taxon>
        <taxon>Streptophyta</taxon>
        <taxon>Embryophyta</taxon>
        <taxon>Tracheophyta</taxon>
        <taxon>Spermatophyta</taxon>
        <taxon>Magnoliopsida</taxon>
        <taxon>eudicotyledons</taxon>
        <taxon>Gunneridae</taxon>
        <taxon>Pentapetalae</taxon>
        <taxon>rosids</taxon>
        <taxon>fabids</taxon>
        <taxon>Malpighiales</taxon>
        <taxon>Euphorbiaceae</taxon>
        <taxon>Acalyphoideae</taxon>
        <taxon>Acalypheae</taxon>
        <taxon>Ricinus</taxon>
    </lineage>
</organism>
<dbReference type="EMBL" id="EQ973858">
    <property type="protein sequence ID" value="EEF41834.1"/>
    <property type="molecule type" value="Genomic_DNA"/>
</dbReference>
<name>B9S3H9_RICCO</name>
<dbReference type="InParanoid" id="B9S3H9"/>
<dbReference type="AlphaFoldDB" id="B9S3H9"/>
<feature type="region of interest" description="Disordered" evidence="1">
    <location>
        <begin position="82"/>
        <end position="111"/>
    </location>
</feature>
<evidence type="ECO:0000313" key="3">
    <source>
        <dbReference type="Proteomes" id="UP000008311"/>
    </source>
</evidence>
<evidence type="ECO:0000313" key="2">
    <source>
        <dbReference type="EMBL" id="EEF41834.1"/>
    </source>
</evidence>
<protein>
    <submittedName>
        <fullName evidence="2">Uncharacterized protein</fullName>
    </submittedName>
</protein>
<reference evidence="3" key="1">
    <citation type="journal article" date="2010" name="Nat. Biotechnol.">
        <title>Draft genome sequence of the oilseed species Ricinus communis.</title>
        <authorList>
            <person name="Chan A.P."/>
            <person name="Crabtree J."/>
            <person name="Zhao Q."/>
            <person name="Lorenzi H."/>
            <person name="Orvis J."/>
            <person name="Puiu D."/>
            <person name="Melake-Berhan A."/>
            <person name="Jones K.M."/>
            <person name="Redman J."/>
            <person name="Chen G."/>
            <person name="Cahoon E.B."/>
            <person name="Gedil M."/>
            <person name="Stanke M."/>
            <person name="Haas B.J."/>
            <person name="Wortman J.R."/>
            <person name="Fraser-Liggett C.M."/>
            <person name="Ravel J."/>
            <person name="Rabinowicz P.D."/>
        </authorList>
    </citation>
    <scope>NUCLEOTIDE SEQUENCE [LARGE SCALE GENOMIC DNA]</scope>
    <source>
        <strain evidence="3">cv. Hale</strain>
    </source>
</reference>